<dbReference type="PANTHER" id="PTHR10460:SF0">
    <property type="entry name" value="ABELSON INTERACTING PROTEIN, ISOFORM D"/>
    <property type="match status" value="1"/>
</dbReference>
<dbReference type="Gene3D" id="6.10.140.1620">
    <property type="match status" value="1"/>
</dbReference>
<dbReference type="InterPro" id="IPR001452">
    <property type="entry name" value="SH3_domain"/>
</dbReference>
<dbReference type="PROSITE" id="PS50002">
    <property type="entry name" value="SH3"/>
    <property type="match status" value="1"/>
</dbReference>
<evidence type="ECO:0000256" key="5">
    <source>
        <dbReference type="ARBA" id="ARBA00022490"/>
    </source>
</evidence>
<keyword evidence="8" id="KW-0206">Cytoskeleton</keyword>
<evidence type="ECO:0000256" key="7">
    <source>
        <dbReference type="ARBA" id="ARBA00023054"/>
    </source>
</evidence>
<dbReference type="InterPro" id="IPR028457">
    <property type="entry name" value="ABI"/>
</dbReference>
<evidence type="ECO:0000256" key="9">
    <source>
        <dbReference type="ARBA" id="ARBA00023273"/>
    </source>
</evidence>
<comment type="caution">
    <text evidence="13">The sequence shown here is derived from an EMBL/GenBank/DDBJ whole genome shotgun (WGS) entry which is preliminary data.</text>
</comment>
<dbReference type="SUPFAM" id="SSF50044">
    <property type="entry name" value="SH3-domain"/>
    <property type="match status" value="1"/>
</dbReference>
<sequence>MNRYSFTTDSTYQEGNNSRVGVNTMDEIITLIKQDLPEGRQSLKDSFTNLERVAEYCEDSYYRSENKKAALEETKNFTTQSLASVAYQINTLASNYIQLLDLQANNLAEMESQMNHIAQTVMIHKEKVARREIGVLTANKVSTRQYKIVAPSNPEKPIKYVRKPIDYSLLDDVGHGIHLGQQRGKRASNQSVNMNMNMNQASVPPPTTKPPTPPNMGTVRSSTGPKIISNTGTLGKSRGSEYRAPPVVVPPQVPSHYAPNYPIGHPRRQNSQNSDRGPGYQSLPMPPSQQVAVHLNNNPAPMLQPMQPQQHSLGVTYDDRNSMNMNMPPPPSPLTISHDMPAMPDQHHIGLHTLSRNMPRPGSQSPPLPPPPEEQHLADFGRPRTQQNTQNLVAPIVPEDRNLPGWVPKNYIEKVVAIYDYYADKDDELSFQESSVIYVLKKNDDGWWEGVMDGVTGLFPGNYVESCV</sequence>
<evidence type="ECO:0000259" key="12">
    <source>
        <dbReference type="PROSITE" id="PS50002"/>
    </source>
</evidence>
<protein>
    <recommendedName>
        <fullName evidence="12">SH3 domain-containing protein</fullName>
    </recommendedName>
</protein>
<evidence type="ECO:0000256" key="6">
    <source>
        <dbReference type="ARBA" id="ARBA00022553"/>
    </source>
</evidence>
<organism evidence="13 14">
    <name type="scientific">Polypedilum vanderplanki</name>
    <name type="common">Sleeping chironomid midge</name>
    <dbReference type="NCBI Taxonomy" id="319348"/>
    <lineage>
        <taxon>Eukaryota</taxon>
        <taxon>Metazoa</taxon>
        <taxon>Ecdysozoa</taxon>
        <taxon>Arthropoda</taxon>
        <taxon>Hexapoda</taxon>
        <taxon>Insecta</taxon>
        <taxon>Pterygota</taxon>
        <taxon>Neoptera</taxon>
        <taxon>Endopterygota</taxon>
        <taxon>Diptera</taxon>
        <taxon>Nematocera</taxon>
        <taxon>Chironomoidea</taxon>
        <taxon>Chironomidae</taxon>
        <taxon>Chironominae</taxon>
        <taxon>Polypedilum</taxon>
        <taxon>Polypedilum</taxon>
    </lineage>
</organism>
<feature type="compositionally biased region" description="Pro residues" evidence="11">
    <location>
        <begin position="203"/>
        <end position="214"/>
    </location>
</feature>
<dbReference type="GO" id="GO:0001764">
    <property type="term" value="P:neuron migration"/>
    <property type="evidence" value="ECO:0007669"/>
    <property type="project" value="TreeGrafter"/>
</dbReference>
<dbReference type="GO" id="GO:0098858">
    <property type="term" value="C:actin-based cell projection"/>
    <property type="evidence" value="ECO:0007669"/>
    <property type="project" value="TreeGrafter"/>
</dbReference>
<keyword evidence="4 10" id="KW-0728">SH3 domain</keyword>
<dbReference type="CDD" id="cd11826">
    <property type="entry name" value="SH3_Abi"/>
    <property type="match status" value="1"/>
</dbReference>
<dbReference type="PANTHER" id="PTHR10460">
    <property type="entry name" value="ABL INTERACTOR FAMILY MEMBER"/>
    <property type="match status" value="1"/>
</dbReference>
<dbReference type="FunFam" id="2.30.30.40:FF:000002">
    <property type="entry name" value="abl interactor 1 isoform X1"/>
    <property type="match status" value="1"/>
</dbReference>
<evidence type="ECO:0000256" key="2">
    <source>
        <dbReference type="ARBA" id="ARBA00004510"/>
    </source>
</evidence>
<evidence type="ECO:0000256" key="4">
    <source>
        <dbReference type="ARBA" id="ARBA00022443"/>
    </source>
</evidence>
<dbReference type="Gene3D" id="2.30.30.40">
    <property type="entry name" value="SH3 Domains"/>
    <property type="match status" value="1"/>
</dbReference>
<evidence type="ECO:0000256" key="8">
    <source>
        <dbReference type="ARBA" id="ARBA00023212"/>
    </source>
</evidence>
<keyword evidence="9" id="KW-0966">Cell projection</keyword>
<dbReference type="GO" id="GO:0035591">
    <property type="term" value="F:signaling adaptor activity"/>
    <property type="evidence" value="ECO:0007669"/>
    <property type="project" value="TreeGrafter"/>
</dbReference>
<keyword evidence="14" id="KW-1185">Reference proteome</keyword>
<comment type="similarity">
    <text evidence="3">Belongs to the ABI family.</text>
</comment>
<evidence type="ECO:0000313" key="14">
    <source>
        <dbReference type="Proteomes" id="UP001107558"/>
    </source>
</evidence>
<dbReference type="PRINTS" id="PR00452">
    <property type="entry name" value="SH3DOMAIN"/>
</dbReference>
<keyword evidence="5" id="KW-0963">Cytoplasm</keyword>
<dbReference type="InterPro" id="IPR028455">
    <property type="entry name" value="ABI3_SH3"/>
</dbReference>
<dbReference type="InterPro" id="IPR012849">
    <property type="entry name" value="Abl-interactor_HHR_dom"/>
</dbReference>
<dbReference type="Pfam" id="PF07815">
    <property type="entry name" value="Abi_HHR"/>
    <property type="match status" value="1"/>
</dbReference>
<feature type="region of interest" description="Disordered" evidence="11">
    <location>
        <begin position="253"/>
        <end position="291"/>
    </location>
</feature>
<dbReference type="Proteomes" id="UP001107558">
    <property type="component" value="Chromosome 3"/>
</dbReference>
<evidence type="ECO:0000256" key="10">
    <source>
        <dbReference type="PROSITE-ProRule" id="PRU00192"/>
    </source>
</evidence>
<dbReference type="PRINTS" id="PR00499">
    <property type="entry name" value="P67PHOX"/>
</dbReference>
<dbReference type="EMBL" id="JADBJN010000003">
    <property type="protein sequence ID" value="KAG5670227.1"/>
    <property type="molecule type" value="Genomic_DNA"/>
</dbReference>
<gene>
    <name evidence="13" type="ORF">PVAND_000504</name>
</gene>
<accession>A0A9J6BL62</accession>
<evidence type="ECO:0000256" key="1">
    <source>
        <dbReference type="ARBA" id="ARBA00004245"/>
    </source>
</evidence>
<evidence type="ECO:0000256" key="3">
    <source>
        <dbReference type="ARBA" id="ARBA00010020"/>
    </source>
</evidence>
<dbReference type="Pfam" id="PF14604">
    <property type="entry name" value="SH3_9"/>
    <property type="match status" value="1"/>
</dbReference>
<reference evidence="13" key="1">
    <citation type="submission" date="2021-03" db="EMBL/GenBank/DDBJ databases">
        <title>Chromosome level genome of the anhydrobiotic midge Polypedilum vanderplanki.</title>
        <authorList>
            <person name="Yoshida Y."/>
            <person name="Kikawada T."/>
            <person name="Gusev O."/>
        </authorList>
    </citation>
    <scope>NUCLEOTIDE SEQUENCE</scope>
    <source>
        <strain evidence="13">NIAS01</strain>
        <tissue evidence="13">Whole body or cell culture</tissue>
    </source>
</reference>
<dbReference type="SMART" id="SM00326">
    <property type="entry name" value="SH3"/>
    <property type="match status" value="1"/>
</dbReference>
<dbReference type="GO" id="GO:0017124">
    <property type="term" value="F:SH3 domain binding"/>
    <property type="evidence" value="ECO:0007669"/>
    <property type="project" value="TreeGrafter"/>
</dbReference>
<dbReference type="GO" id="GO:0005856">
    <property type="term" value="C:cytoskeleton"/>
    <property type="evidence" value="ECO:0007669"/>
    <property type="project" value="UniProtKB-SubCell"/>
</dbReference>
<dbReference type="OrthoDB" id="2159336at2759"/>
<keyword evidence="7" id="KW-0175">Coiled coil</keyword>
<feature type="region of interest" description="Disordered" evidence="11">
    <location>
        <begin position="352"/>
        <end position="379"/>
    </location>
</feature>
<keyword evidence="6" id="KW-0597">Phosphoprotein</keyword>
<feature type="domain" description="SH3" evidence="12">
    <location>
        <begin position="410"/>
        <end position="468"/>
    </location>
</feature>
<evidence type="ECO:0000256" key="11">
    <source>
        <dbReference type="SAM" id="MobiDB-lite"/>
    </source>
</evidence>
<feature type="compositionally biased region" description="Polar residues" evidence="11">
    <location>
        <begin position="218"/>
        <end position="234"/>
    </location>
</feature>
<dbReference type="AlphaFoldDB" id="A0A9J6BL62"/>
<evidence type="ECO:0000313" key="13">
    <source>
        <dbReference type="EMBL" id="KAG5670227.1"/>
    </source>
</evidence>
<dbReference type="GO" id="GO:0031209">
    <property type="term" value="C:SCAR complex"/>
    <property type="evidence" value="ECO:0007669"/>
    <property type="project" value="TreeGrafter"/>
</dbReference>
<feature type="region of interest" description="Disordered" evidence="11">
    <location>
        <begin position="202"/>
        <end position="241"/>
    </location>
</feature>
<dbReference type="GO" id="GO:0030027">
    <property type="term" value="C:lamellipodium"/>
    <property type="evidence" value="ECO:0007669"/>
    <property type="project" value="UniProtKB-SubCell"/>
</dbReference>
<name>A0A9J6BL62_POLVA</name>
<proteinExistence type="inferred from homology"/>
<comment type="subcellular location">
    <subcellularLocation>
        <location evidence="2">Cell projection</location>
        <location evidence="2">Lamellipodium</location>
    </subcellularLocation>
    <subcellularLocation>
        <location evidence="1">Cytoplasm</location>
        <location evidence="1">Cytoskeleton</location>
    </subcellularLocation>
</comment>
<dbReference type="InterPro" id="IPR036028">
    <property type="entry name" value="SH3-like_dom_sf"/>
</dbReference>